<reference evidence="1" key="1">
    <citation type="submission" date="2006-07" db="EMBL/GenBank/DDBJ databases">
        <title>Large-scale analysis of RIKEN Arabidopsis full-length (RAFL) cDNAs.</title>
        <authorList>
            <person name="Totoki Y."/>
            <person name="Seki M."/>
            <person name="Ishida J."/>
            <person name="Nakajima M."/>
            <person name="Enju A."/>
            <person name="Morosawa T."/>
            <person name="Kamiya A."/>
            <person name="Narusaka M."/>
            <person name="Shin-i T."/>
            <person name="Nakagawa M."/>
            <person name="Sakamoto N."/>
            <person name="Oishi K."/>
            <person name="Kohara Y."/>
            <person name="Kobayashi M."/>
            <person name="Toyoda A."/>
            <person name="Sakaki Y."/>
            <person name="Sakurai T."/>
            <person name="Iida K."/>
            <person name="Akiyama K."/>
            <person name="Satou M."/>
            <person name="Toyoda T."/>
            <person name="Konagaya A."/>
            <person name="Carninci P."/>
            <person name="Kawai J."/>
            <person name="Hayashizaki Y."/>
            <person name="Shinozaki K."/>
        </authorList>
    </citation>
    <scope>NUCLEOTIDE SEQUENCE</scope>
</reference>
<proteinExistence type="evidence at transcript level"/>
<dbReference type="EMBL" id="AK230100">
    <property type="protein sequence ID" value="BAF01919.1"/>
    <property type="molecule type" value="mRNA"/>
</dbReference>
<name>Q0WLT8_ARATH</name>
<organism evidence="1">
    <name type="scientific">Arabidopsis thaliana</name>
    <name type="common">Mouse-ear cress</name>
    <dbReference type="NCBI Taxonomy" id="3702"/>
    <lineage>
        <taxon>Eukaryota</taxon>
        <taxon>Viridiplantae</taxon>
        <taxon>Streptophyta</taxon>
        <taxon>Embryophyta</taxon>
        <taxon>Tracheophyta</taxon>
        <taxon>Spermatophyta</taxon>
        <taxon>Magnoliopsida</taxon>
        <taxon>eudicotyledons</taxon>
        <taxon>Gunneridae</taxon>
        <taxon>Pentapetalae</taxon>
        <taxon>rosids</taxon>
        <taxon>malvids</taxon>
        <taxon>Brassicales</taxon>
        <taxon>Brassicaceae</taxon>
        <taxon>Camelineae</taxon>
        <taxon>Arabidopsis</taxon>
    </lineage>
</organism>
<evidence type="ECO:0000313" key="1">
    <source>
        <dbReference type="EMBL" id="BAF01919.1"/>
    </source>
</evidence>
<sequence length="108" mass="12348">MLSLEKSGRFLKVLLRSVRFKMFHCVKAEKSFSSTSPSVVGATAGEGAAEGTMEEIIRVEEEGDERRENKAREKQSNGDDFFILFLLFRKSLKRGLLRMKILEKLFCL</sequence>
<dbReference type="AlphaFoldDB" id="Q0WLT8"/>
<protein>
    <submittedName>
        <fullName evidence="1">Uncharacterized protein</fullName>
    </submittedName>
</protein>
<accession>Q0WLT8</accession>